<feature type="chain" id="PRO_5042549277" evidence="2">
    <location>
        <begin position="32"/>
        <end position="188"/>
    </location>
</feature>
<evidence type="ECO:0000313" key="3">
    <source>
        <dbReference type="EMBL" id="KAK1754263.1"/>
    </source>
</evidence>
<evidence type="ECO:0000256" key="2">
    <source>
        <dbReference type="SAM" id="SignalP"/>
    </source>
</evidence>
<proteinExistence type="predicted"/>
<reference evidence="3" key="1">
    <citation type="submission" date="2023-06" db="EMBL/GenBank/DDBJ databases">
        <title>Genome-scale phylogeny and comparative genomics of the fungal order Sordariales.</title>
        <authorList>
            <consortium name="Lawrence Berkeley National Laboratory"/>
            <person name="Hensen N."/>
            <person name="Bonometti L."/>
            <person name="Westerberg I."/>
            <person name="Brannstrom I.O."/>
            <person name="Guillou S."/>
            <person name="Cros-Aarteil S."/>
            <person name="Calhoun S."/>
            <person name="Haridas S."/>
            <person name="Kuo A."/>
            <person name="Mondo S."/>
            <person name="Pangilinan J."/>
            <person name="Riley R."/>
            <person name="Labutti K."/>
            <person name="Andreopoulos B."/>
            <person name="Lipzen A."/>
            <person name="Chen C."/>
            <person name="Yanf M."/>
            <person name="Daum C."/>
            <person name="Ng V."/>
            <person name="Clum A."/>
            <person name="Steindorff A."/>
            <person name="Ohm R."/>
            <person name="Martin F."/>
            <person name="Silar P."/>
            <person name="Natvig D."/>
            <person name="Lalanne C."/>
            <person name="Gautier V."/>
            <person name="Ament-Velasquez S.L."/>
            <person name="Kruys A."/>
            <person name="Hutchinson M.I."/>
            <person name="Powell A.J."/>
            <person name="Barry K."/>
            <person name="Miller A.N."/>
            <person name="Grigoriev I.V."/>
            <person name="Debuchy R."/>
            <person name="Gladieux P."/>
            <person name="Thoren M.H."/>
            <person name="Johannesson H."/>
        </authorList>
    </citation>
    <scope>NUCLEOTIDE SEQUENCE</scope>
    <source>
        <strain evidence="3">PSN4</strain>
    </source>
</reference>
<name>A0AAJ0BBZ6_9PEZI</name>
<dbReference type="EMBL" id="MU839836">
    <property type="protein sequence ID" value="KAK1754263.1"/>
    <property type="molecule type" value="Genomic_DNA"/>
</dbReference>
<evidence type="ECO:0000256" key="1">
    <source>
        <dbReference type="SAM" id="MobiDB-lite"/>
    </source>
</evidence>
<comment type="caution">
    <text evidence="3">The sequence shown here is derived from an EMBL/GenBank/DDBJ whole genome shotgun (WGS) entry which is preliminary data.</text>
</comment>
<dbReference type="Proteomes" id="UP001239445">
    <property type="component" value="Unassembled WGS sequence"/>
</dbReference>
<sequence>MHNRRRHAPQTPILTKLCLFAGLLATPFTHAIPQDLSLPPSAEISQDTGQVTITGPPTTSNTSQQADIPITATIFTSVPGPSACRGSILLDLEISFSKTEQCIDMPRPVSCGTFTASKASGCEARLFAEPGCRMYVNTAVFMLEARAVGGLWRSMGVRCGIEPPDEAALGRPPLEDLIAGATRRPKGG</sequence>
<feature type="compositionally biased region" description="Polar residues" evidence="1">
    <location>
        <begin position="43"/>
        <end position="64"/>
    </location>
</feature>
<feature type="region of interest" description="Disordered" evidence="1">
    <location>
        <begin position="39"/>
        <end position="64"/>
    </location>
</feature>
<organism evidence="3 4">
    <name type="scientific">Echria macrotheca</name>
    <dbReference type="NCBI Taxonomy" id="438768"/>
    <lineage>
        <taxon>Eukaryota</taxon>
        <taxon>Fungi</taxon>
        <taxon>Dikarya</taxon>
        <taxon>Ascomycota</taxon>
        <taxon>Pezizomycotina</taxon>
        <taxon>Sordariomycetes</taxon>
        <taxon>Sordariomycetidae</taxon>
        <taxon>Sordariales</taxon>
        <taxon>Schizotheciaceae</taxon>
        <taxon>Echria</taxon>
    </lineage>
</organism>
<protein>
    <submittedName>
        <fullName evidence="3">Uncharacterized protein</fullName>
    </submittedName>
</protein>
<dbReference type="AlphaFoldDB" id="A0AAJ0BBZ6"/>
<keyword evidence="2" id="KW-0732">Signal</keyword>
<accession>A0AAJ0BBZ6</accession>
<keyword evidence="4" id="KW-1185">Reference proteome</keyword>
<evidence type="ECO:0000313" key="4">
    <source>
        <dbReference type="Proteomes" id="UP001239445"/>
    </source>
</evidence>
<feature type="signal peptide" evidence="2">
    <location>
        <begin position="1"/>
        <end position="31"/>
    </location>
</feature>
<gene>
    <name evidence="3" type="ORF">QBC47DRAFT_386074</name>
</gene>